<evidence type="ECO:0000313" key="2">
    <source>
        <dbReference type="Proteomes" id="UP000011988"/>
    </source>
</evidence>
<gene>
    <name evidence="1" type="ORF">LEP1GSC194_3458</name>
</gene>
<evidence type="ECO:0000313" key="1">
    <source>
        <dbReference type="EMBL" id="EMJ91159.1"/>
    </source>
</evidence>
<proteinExistence type="predicted"/>
<dbReference type="AlphaFoldDB" id="M6CHD4"/>
<protein>
    <submittedName>
        <fullName evidence="1">Uncharacterized protein</fullName>
    </submittedName>
</protein>
<reference evidence="1 2" key="1">
    <citation type="submission" date="2013-01" db="EMBL/GenBank/DDBJ databases">
        <authorList>
            <person name="Harkins D.M."/>
            <person name="Durkin A.S."/>
            <person name="Brinkac L.M."/>
            <person name="Haft D.H."/>
            <person name="Selengut J.D."/>
            <person name="Sanka R."/>
            <person name="DePew J."/>
            <person name="Purushe J."/>
            <person name="Galloway R.L."/>
            <person name="Vinetz J.M."/>
            <person name="Sutton G.G."/>
            <person name="Nierman W.C."/>
            <person name="Fouts D.E."/>
        </authorList>
    </citation>
    <scope>NUCLEOTIDE SEQUENCE [LARGE SCALE GENOMIC DNA]</scope>
    <source>
        <strain evidence="1 2">79601</strain>
    </source>
</reference>
<dbReference type="Proteomes" id="UP000011988">
    <property type="component" value="Unassembled WGS sequence"/>
</dbReference>
<dbReference type="PATRIC" id="fig|1218565.3.peg.4165"/>
<name>M6CHD4_9LEPT</name>
<sequence length="42" mass="4912">MGESLADFFRKKKRRGTALYATIPSEFSLQSLSHRLYRIHAK</sequence>
<organism evidence="1 2">
    <name type="scientific">Leptospira alstonii serovar Sichuan str. 79601</name>
    <dbReference type="NCBI Taxonomy" id="1218565"/>
    <lineage>
        <taxon>Bacteria</taxon>
        <taxon>Pseudomonadati</taxon>
        <taxon>Spirochaetota</taxon>
        <taxon>Spirochaetia</taxon>
        <taxon>Leptospirales</taxon>
        <taxon>Leptospiraceae</taxon>
        <taxon>Leptospira</taxon>
    </lineage>
</organism>
<accession>M6CHD4</accession>
<comment type="caution">
    <text evidence="1">The sequence shown here is derived from an EMBL/GenBank/DDBJ whole genome shotgun (WGS) entry which is preliminary data.</text>
</comment>
<dbReference type="EMBL" id="ANIK01000113">
    <property type="protein sequence ID" value="EMJ91159.1"/>
    <property type="molecule type" value="Genomic_DNA"/>
</dbReference>